<proteinExistence type="predicted"/>
<evidence type="ECO:0000256" key="6">
    <source>
        <dbReference type="ARBA" id="ARBA00047939"/>
    </source>
</evidence>
<dbReference type="EC" id="2.7.7.108" evidence="5"/>
<dbReference type="GO" id="GO:0070733">
    <property type="term" value="F:AMPylase activity"/>
    <property type="evidence" value="ECO:0007669"/>
    <property type="project" value="UniProtKB-EC"/>
</dbReference>
<dbReference type="EMBL" id="BAEE01000064">
    <property type="protein sequence ID" value="GAB11184.1"/>
    <property type="molecule type" value="Genomic_DNA"/>
</dbReference>
<keyword evidence="10" id="KW-1185">Reference proteome</keyword>
<evidence type="ECO:0000256" key="2">
    <source>
        <dbReference type="ARBA" id="ARBA00022695"/>
    </source>
</evidence>
<evidence type="ECO:0000256" key="7">
    <source>
        <dbReference type="ARBA" id="ARBA00048696"/>
    </source>
</evidence>
<evidence type="ECO:0000256" key="3">
    <source>
        <dbReference type="ARBA" id="ARBA00022741"/>
    </source>
</evidence>
<comment type="caution">
    <text evidence="9">The sequence shown here is derived from an EMBL/GenBank/DDBJ whole genome shotgun (WGS) entry which is preliminary data.</text>
</comment>
<dbReference type="PANTHER" id="PTHR39560:SF1">
    <property type="entry name" value="PROTEIN ADENYLYLTRANSFERASE FIC-RELATED"/>
    <property type="match status" value="1"/>
</dbReference>
<keyword evidence="3" id="KW-0547">Nucleotide-binding</keyword>
<dbReference type="GO" id="GO:0005524">
    <property type="term" value="F:ATP binding"/>
    <property type="evidence" value="ECO:0007669"/>
    <property type="project" value="UniProtKB-KW"/>
</dbReference>
<dbReference type="Gene3D" id="1.10.8.1050">
    <property type="entry name" value="Antitoxin VbhA-like"/>
    <property type="match status" value="1"/>
</dbReference>
<sequence>MTTAIGAATVAAWAVAAQRLEGWEPDDEEIAALSSLAGGAISVGDYLAGCRRRYVDDVPRRTPVLARRRPYLIRGTDVLDNNLDISSMQVLARAEHAVVAGRTVRLLTQPVAVRSVGDVHRALFADVYSWAGEPRTIDISKRGTRFAAVHEIAAGMARTDRDVTEALACADGYSPTALGHRLARIYADYNAIHPFREGNGRAGTMLLQLIAMRGGRWLALDRLTGGEWLAASRASIAGTTVVGPDAEPLRALLEPLIVG</sequence>
<evidence type="ECO:0000313" key="10">
    <source>
        <dbReference type="Proteomes" id="UP000035088"/>
    </source>
</evidence>
<dbReference type="SUPFAM" id="SSF140931">
    <property type="entry name" value="Fic-like"/>
    <property type="match status" value="1"/>
</dbReference>
<dbReference type="InterPro" id="IPR003812">
    <property type="entry name" value="Fido"/>
</dbReference>
<keyword evidence="1" id="KW-0808">Transferase</keyword>
<dbReference type="AlphaFoldDB" id="G7H5Q9"/>
<dbReference type="RefSeq" id="WP_007323259.1">
    <property type="nucleotide sequence ID" value="NZ_BAEE01000064.1"/>
</dbReference>
<evidence type="ECO:0000256" key="1">
    <source>
        <dbReference type="ARBA" id="ARBA00022679"/>
    </source>
</evidence>
<comment type="catalytic activity">
    <reaction evidence="7">
        <text>L-tyrosyl-[protein] + ATP = O-(5'-adenylyl)-L-tyrosyl-[protein] + diphosphate</text>
        <dbReference type="Rhea" id="RHEA:54288"/>
        <dbReference type="Rhea" id="RHEA-COMP:10136"/>
        <dbReference type="Rhea" id="RHEA-COMP:13846"/>
        <dbReference type="ChEBI" id="CHEBI:30616"/>
        <dbReference type="ChEBI" id="CHEBI:33019"/>
        <dbReference type="ChEBI" id="CHEBI:46858"/>
        <dbReference type="ChEBI" id="CHEBI:83624"/>
        <dbReference type="EC" id="2.7.7.108"/>
    </reaction>
</comment>
<gene>
    <name evidence="9" type="ORF">GOARA_064_01860</name>
</gene>
<dbReference type="OrthoDB" id="9813719at2"/>
<comment type="catalytic activity">
    <reaction evidence="6">
        <text>L-threonyl-[protein] + ATP = 3-O-(5'-adenylyl)-L-threonyl-[protein] + diphosphate</text>
        <dbReference type="Rhea" id="RHEA:54292"/>
        <dbReference type="Rhea" id="RHEA-COMP:11060"/>
        <dbReference type="Rhea" id="RHEA-COMP:13847"/>
        <dbReference type="ChEBI" id="CHEBI:30013"/>
        <dbReference type="ChEBI" id="CHEBI:30616"/>
        <dbReference type="ChEBI" id="CHEBI:33019"/>
        <dbReference type="ChEBI" id="CHEBI:138113"/>
        <dbReference type="EC" id="2.7.7.108"/>
    </reaction>
</comment>
<dbReference type="InterPro" id="IPR043038">
    <property type="entry name" value="VbhA_sf"/>
</dbReference>
<reference evidence="9 10" key="1">
    <citation type="submission" date="2011-11" db="EMBL/GenBank/DDBJ databases">
        <title>Whole genome shotgun sequence of Gordonia araii NBRC 100433.</title>
        <authorList>
            <person name="Yoshida Y."/>
            <person name="Hosoyama A."/>
            <person name="Tsuchikane K."/>
            <person name="Katsumata H."/>
            <person name="Yamazaki S."/>
            <person name="Fujita N."/>
        </authorList>
    </citation>
    <scope>NUCLEOTIDE SEQUENCE [LARGE SCALE GENOMIC DNA]</scope>
    <source>
        <strain evidence="9 10">NBRC 100433</strain>
    </source>
</reference>
<dbReference type="PROSITE" id="PS51459">
    <property type="entry name" value="FIDO"/>
    <property type="match status" value="1"/>
</dbReference>
<evidence type="ECO:0000259" key="8">
    <source>
        <dbReference type="PROSITE" id="PS51459"/>
    </source>
</evidence>
<accession>G7H5Q9</accession>
<feature type="domain" description="Fido" evidence="8">
    <location>
        <begin position="111"/>
        <end position="255"/>
    </location>
</feature>
<dbReference type="PANTHER" id="PTHR39560">
    <property type="entry name" value="PROTEIN ADENYLYLTRANSFERASE FIC-RELATED"/>
    <property type="match status" value="1"/>
</dbReference>
<name>G7H5Q9_9ACTN</name>
<dbReference type="GO" id="GO:0051302">
    <property type="term" value="P:regulation of cell division"/>
    <property type="evidence" value="ECO:0007669"/>
    <property type="project" value="TreeGrafter"/>
</dbReference>
<organism evidence="9 10">
    <name type="scientific">Gordonia araii NBRC 100433</name>
    <dbReference type="NCBI Taxonomy" id="1073574"/>
    <lineage>
        <taxon>Bacteria</taxon>
        <taxon>Bacillati</taxon>
        <taxon>Actinomycetota</taxon>
        <taxon>Actinomycetes</taxon>
        <taxon>Mycobacteriales</taxon>
        <taxon>Gordoniaceae</taxon>
        <taxon>Gordonia</taxon>
    </lineage>
</organism>
<evidence type="ECO:0000256" key="5">
    <source>
        <dbReference type="ARBA" id="ARBA00034531"/>
    </source>
</evidence>
<dbReference type="Proteomes" id="UP000035088">
    <property type="component" value="Unassembled WGS sequence"/>
</dbReference>
<dbReference type="InterPro" id="IPR036597">
    <property type="entry name" value="Fido-like_dom_sf"/>
</dbReference>
<protein>
    <recommendedName>
        <fullName evidence="5">protein adenylyltransferase</fullName>
        <ecNumber evidence="5">2.7.7.108</ecNumber>
    </recommendedName>
</protein>
<evidence type="ECO:0000256" key="4">
    <source>
        <dbReference type="ARBA" id="ARBA00022840"/>
    </source>
</evidence>
<evidence type="ECO:0000313" key="9">
    <source>
        <dbReference type="EMBL" id="GAB11184.1"/>
    </source>
</evidence>
<keyword evidence="2" id="KW-0548">Nucleotidyltransferase</keyword>
<dbReference type="Gene3D" id="1.10.3290.10">
    <property type="entry name" value="Fido-like domain"/>
    <property type="match status" value="1"/>
</dbReference>
<dbReference type="STRING" id="1073574.GOARA_064_01860"/>
<keyword evidence="4" id="KW-0067">ATP-binding</keyword>
<dbReference type="Pfam" id="PF02661">
    <property type="entry name" value="Fic"/>
    <property type="match status" value="1"/>
</dbReference>